<evidence type="ECO:0000313" key="3">
    <source>
        <dbReference type="WBParaSite" id="PgR038X_g019_t01"/>
    </source>
</evidence>
<evidence type="ECO:0000256" key="1">
    <source>
        <dbReference type="SAM" id="MobiDB-lite"/>
    </source>
</evidence>
<keyword evidence="2" id="KW-1185">Reference proteome</keyword>
<dbReference type="AlphaFoldDB" id="A0A915BFL6"/>
<feature type="compositionally biased region" description="Basic and acidic residues" evidence="1">
    <location>
        <begin position="88"/>
        <end position="97"/>
    </location>
</feature>
<feature type="compositionally biased region" description="Polar residues" evidence="1">
    <location>
        <begin position="98"/>
        <end position="107"/>
    </location>
</feature>
<name>A0A915BFL6_PARUN</name>
<proteinExistence type="predicted"/>
<organism evidence="2 3">
    <name type="scientific">Parascaris univalens</name>
    <name type="common">Nematode worm</name>
    <dbReference type="NCBI Taxonomy" id="6257"/>
    <lineage>
        <taxon>Eukaryota</taxon>
        <taxon>Metazoa</taxon>
        <taxon>Ecdysozoa</taxon>
        <taxon>Nematoda</taxon>
        <taxon>Chromadorea</taxon>
        <taxon>Rhabditida</taxon>
        <taxon>Spirurina</taxon>
        <taxon>Ascaridomorpha</taxon>
        <taxon>Ascaridoidea</taxon>
        <taxon>Ascarididae</taxon>
        <taxon>Parascaris</taxon>
    </lineage>
</organism>
<dbReference type="Proteomes" id="UP000887569">
    <property type="component" value="Unplaced"/>
</dbReference>
<reference evidence="3" key="1">
    <citation type="submission" date="2022-11" db="UniProtKB">
        <authorList>
            <consortium name="WormBaseParasite"/>
        </authorList>
    </citation>
    <scope>IDENTIFICATION</scope>
</reference>
<evidence type="ECO:0000313" key="2">
    <source>
        <dbReference type="Proteomes" id="UP000887569"/>
    </source>
</evidence>
<protein>
    <submittedName>
        <fullName evidence="3">Uncharacterized protein</fullName>
    </submittedName>
</protein>
<dbReference type="WBParaSite" id="PgR038X_g019_t01">
    <property type="protein sequence ID" value="PgR038X_g019_t01"/>
    <property type="gene ID" value="PgR038X_g019"/>
</dbReference>
<feature type="region of interest" description="Disordered" evidence="1">
    <location>
        <begin position="88"/>
        <end position="107"/>
    </location>
</feature>
<sequence length="107" mass="12739">MPATYFSTSATSEYRKRTPVKRCHQKQASLRCNAPLIHPSATRYRIYIHKYIKRNNLIHRRHQNRHANTAQNKYDKRVQMQNSKMIRRECGGDDKNYSDSNVSQIMK</sequence>
<accession>A0A915BFL6</accession>